<dbReference type="Proteomes" id="UP000580250">
    <property type="component" value="Unassembled WGS sequence"/>
</dbReference>
<accession>A0A6V7V627</accession>
<evidence type="ECO:0000313" key="2">
    <source>
        <dbReference type="Proteomes" id="UP000580250"/>
    </source>
</evidence>
<organism evidence="1 2">
    <name type="scientific">Meloidogyne enterolobii</name>
    <name type="common">Root-knot nematode worm</name>
    <name type="synonym">Meloidogyne mayaguensis</name>
    <dbReference type="NCBI Taxonomy" id="390850"/>
    <lineage>
        <taxon>Eukaryota</taxon>
        <taxon>Metazoa</taxon>
        <taxon>Ecdysozoa</taxon>
        <taxon>Nematoda</taxon>
        <taxon>Chromadorea</taxon>
        <taxon>Rhabditida</taxon>
        <taxon>Tylenchina</taxon>
        <taxon>Tylenchomorpha</taxon>
        <taxon>Tylenchoidea</taxon>
        <taxon>Meloidogynidae</taxon>
        <taxon>Meloidogyninae</taxon>
        <taxon>Meloidogyne</taxon>
    </lineage>
</organism>
<proteinExistence type="predicted"/>
<sequence>MDEIKENFLKKYVNPEMKANDWGNFKAEINKLLKEFLKLILIKDWSTKNDVCSFSK</sequence>
<dbReference type="EMBL" id="CAJEWN010000160">
    <property type="protein sequence ID" value="CAD2169912.1"/>
    <property type="molecule type" value="Genomic_DNA"/>
</dbReference>
<name>A0A6V7V627_MELEN</name>
<protein>
    <submittedName>
        <fullName evidence="1">Uncharacterized protein</fullName>
    </submittedName>
</protein>
<gene>
    <name evidence="1" type="ORF">MENT_LOCUS21277</name>
</gene>
<reference evidence="1 2" key="1">
    <citation type="submission" date="2020-08" db="EMBL/GenBank/DDBJ databases">
        <authorList>
            <person name="Koutsovoulos G."/>
            <person name="Danchin GJ E."/>
        </authorList>
    </citation>
    <scope>NUCLEOTIDE SEQUENCE [LARGE SCALE GENOMIC DNA]</scope>
</reference>
<comment type="caution">
    <text evidence="1">The sequence shown here is derived from an EMBL/GenBank/DDBJ whole genome shotgun (WGS) entry which is preliminary data.</text>
</comment>
<evidence type="ECO:0000313" key="1">
    <source>
        <dbReference type="EMBL" id="CAD2169912.1"/>
    </source>
</evidence>
<dbReference type="AlphaFoldDB" id="A0A6V7V627"/>